<proteinExistence type="predicted"/>
<accession>A0A2B7ITP5</accession>
<sequence>MTSQVQDELWCRHDGQASGLARRLRLPTTTTPPIYGKASQQDSHCHPCNQNEIFQGSHINVATRWRGEEEMDNDHATYVNPLDSP</sequence>
<dbReference type="GeneID" id="92857671"/>
<evidence type="ECO:0000313" key="1">
    <source>
        <dbReference type="EMBL" id="PGF32498.1"/>
    </source>
</evidence>
<evidence type="ECO:0000313" key="2">
    <source>
        <dbReference type="Proteomes" id="UP000226191"/>
    </source>
</evidence>
<gene>
    <name evidence="1" type="ORF">B1B09_10325</name>
</gene>
<name>A0A2B7ITP5_CUTAC</name>
<organism evidence="1 2">
    <name type="scientific">Cutibacterium acnes</name>
    <name type="common">Propionibacterium acnes</name>
    <dbReference type="NCBI Taxonomy" id="1747"/>
    <lineage>
        <taxon>Bacteria</taxon>
        <taxon>Bacillati</taxon>
        <taxon>Actinomycetota</taxon>
        <taxon>Actinomycetes</taxon>
        <taxon>Propionibacteriales</taxon>
        <taxon>Propionibacteriaceae</taxon>
        <taxon>Cutibacterium</taxon>
    </lineage>
</organism>
<dbReference type="RefSeq" id="WP_002517673.1">
    <property type="nucleotide sequence ID" value="NZ_AP019664.1"/>
</dbReference>
<dbReference type="EMBL" id="MVCE01000005">
    <property type="protein sequence ID" value="PGF32498.1"/>
    <property type="molecule type" value="Genomic_DNA"/>
</dbReference>
<protein>
    <submittedName>
        <fullName evidence="1">Uncharacterized protein</fullName>
    </submittedName>
</protein>
<reference evidence="1 2" key="1">
    <citation type="submission" date="2017-02" db="EMBL/GenBank/DDBJ databases">
        <title>Prevalence of linear plasmids in Cutibacterium acnes isolates obtained from cancerous prostatic tissue.</title>
        <authorList>
            <person name="Davidsson S."/>
            <person name="Bruggemann H."/>
        </authorList>
    </citation>
    <scope>NUCLEOTIDE SEQUENCE [LARGE SCALE GENOMIC DNA]</scope>
    <source>
        <strain evidence="1 2">11-78</strain>
    </source>
</reference>
<dbReference type="Proteomes" id="UP000226191">
    <property type="component" value="Unassembled WGS sequence"/>
</dbReference>
<comment type="caution">
    <text evidence="1">The sequence shown here is derived from an EMBL/GenBank/DDBJ whole genome shotgun (WGS) entry which is preliminary data.</text>
</comment>
<dbReference type="AlphaFoldDB" id="A0A2B7ITP5"/>